<name>A0A914HUM8_GLORO</name>
<keyword evidence="2 6" id="KW-0812">Transmembrane</keyword>
<evidence type="ECO:0000256" key="2">
    <source>
        <dbReference type="ARBA" id="ARBA00022692"/>
    </source>
</evidence>
<dbReference type="Proteomes" id="UP000887572">
    <property type="component" value="Unplaced"/>
</dbReference>
<feature type="transmembrane region" description="Helical" evidence="6">
    <location>
        <begin position="475"/>
        <end position="499"/>
    </location>
</feature>
<keyword evidence="3 6" id="KW-1133">Transmembrane helix</keyword>
<feature type="transmembrane region" description="Helical" evidence="6">
    <location>
        <begin position="172"/>
        <end position="190"/>
    </location>
</feature>
<dbReference type="InterPro" id="IPR011701">
    <property type="entry name" value="MFS"/>
</dbReference>
<feature type="transmembrane region" description="Helical" evidence="6">
    <location>
        <begin position="379"/>
        <end position="396"/>
    </location>
</feature>
<organism evidence="8 9">
    <name type="scientific">Globodera rostochiensis</name>
    <name type="common">Golden nematode worm</name>
    <name type="synonym">Heterodera rostochiensis</name>
    <dbReference type="NCBI Taxonomy" id="31243"/>
    <lineage>
        <taxon>Eukaryota</taxon>
        <taxon>Metazoa</taxon>
        <taxon>Ecdysozoa</taxon>
        <taxon>Nematoda</taxon>
        <taxon>Chromadorea</taxon>
        <taxon>Rhabditida</taxon>
        <taxon>Tylenchina</taxon>
        <taxon>Tylenchomorpha</taxon>
        <taxon>Tylenchoidea</taxon>
        <taxon>Heteroderidae</taxon>
        <taxon>Heteroderinae</taxon>
        <taxon>Globodera</taxon>
    </lineage>
</organism>
<feature type="transmembrane region" description="Helical" evidence="6">
    <location>
        <begin position="232"/>
        <end position="257"/>
    </location>
</feature>
<dbReference type="GO" id="GO:0015291">
    <property type="term" value="F:secondary active transmembrane transporter activity"/>
    <property type="evidence" value="ECO:0007669"/>
    <property type="project" value="UniProtKB-ARBA"/>
</dbReference>
<reference evidence="9" key="1">
    <citation type="submission" date="2022-11" db="UniProtKB">
        <authorList>
            <consortium name="WormBaseParasite"/>
        </authorList>
    </citation>
    <scope>IDENTIFICATION</scope>
</reference>
<dbReference type="Pfam" id="PF07690">
    <property type="entry name" value="MFS_1"/>
    <property type="match status" value="1"/>
</dbReference>
<evidence type="ECO:0000313" key="8">
    <source>
        <dbReference type="Proteomes" id="UP000887572"/>
    </source>
</evidence>
<dbReference type="PANTHER" id="PTHR11662">
    <property type="entry name" value="SOLUTE CARRIER FAMILY 17"/>
    <property type="match status" value="1"/>
</dbReference>
<feature type="transmembrane region" description="Helical" evidence="6">
    <location>
        <begin position="138"/>
        <end position="160"/>
    </location>
</feature>
<feature type="transmembrane region" description="Helical" evidence="6">
    <location>
        <begin position="417"/>
        <end position="436"/>
    </location>
</feature>
<dbReference type="InterPro" id="IPR036259">
    <property type="entry name" value="MFS_trans_sf"/>
</dbReference>
<dbReference type="PROSITE" id="PS50850">
    <property type="entry name" value="MFS"/>
    <property type="match status" value="1"/>
</dbReference>
<dbReference type="InterPro" id="IPR020846">
    <property type="entry name" value="MFS_dom"/>
</dbReference>
<dbReference type="CDD" id="cd17380">
    <property type="entry name" value="MFS_SLC17A9_like"/>
    <property type="match status" value="1"/>
</dbReference>
<dbReference type="AlphaFoldDB" id="A0A914HUM8"/>
<sequence>MLISAVYVPLTHKSVPFHATASLPPPPIFCSSQRLTALKKCSSNSSQFCWDSVEKGSLIKSFIMSIFLRPDQLQKIPLFRRLDSSFSSRRIWSRSETKIWTANFFLGTCVLYASRVALPICAVAMAQEYGWNKTDSGTILSCFFWGYAFTQLIAGSVADLVGGENILPISTLIWSLLTLLTPQLFDIAYWTNSPLLTLLFVRIFTGVGQGFHLPSMASMISRHLTSSEKGRVFGICLAGSHLGSVVAGGVGSLLLEWFGWRSLFHFVGFLSISWCLLFNYLSKDFLPTRRSNVVFDSTSKLIEKEEVCQNSEKTNSKTPSSTDAMSSKNESAAVPWAKLLRHPSFWAASTAQYCGANAYFTMFSWLPSYFSDNFPQAKAYIYNVVPSMAIVIISLLSPMFASRMLAKGKSITLTRRFMECCSLMGMALCFSLVSFLPDSFPSSLALFTVAMAIRGLHHGGVAVNPTDFAPNHTGSVFGVFNAFSAITGFIGVYVAGWILQMTNNNWAVVFSFTAVQCVIGALVYGTMGTGQRII</sequence>
<feature type="domain" description="Major facilitator superfamily (MFS) profile" evidence="7">
    <location>
        <begin position="100"/>
        <end position="532"/>
    </location>
</feature>
<accession>A0A914HUM8</accession>
<comment type="subcellular location">
    <subcellularLocation>
        <location evidence="1">Membrane</location>
        <topology evidence="1">Multi-pass membrane protein</topology>
    </subcellularLocation>
</comment>
<dbReference type="GO" id="GO:0015867">
    <property type="term" value="P:ATP transport"/>
    <property type="evidence" value="ECO:0007669"/>
    <property type="project" value="TreeGrafter"/>
</dbReference>
<proteinExistence type="predicted"/>
<feature type="region of interest" description="Disordered" evidence="5">
    <location>
        <begin position="308"/>
        <end position="328"/>
    </location>
</feature>
<feature type="transmembrane region" description="Helical" evidence="6">
    <location>
        <begin position="99"/>
        <end position="126"/>
    </location>
</feature>
<evidence type="ECO:0000313" key="9">
    <source>
        <dbReference type="WBParaSite" id="Gr19_v10_g4335.t1"/>
    </source>
</evidence>
<evidence type="ECO:0000259" key="7">
    <source>
        <dbReference type="PROSITE" id="PS50850"/>
    </source>
</evidence>
<dbReference type="InterPro" id="IPR044777">
    <property type="entry name" value="SLC17A9-like"/>
</dbReference>
<dbReference type="PANTHER" id="PTHR11662:SF279">
    <property type="entry name" value="VOLTAGE-GATED PURINE NUCLEOTIDE UNIPORTER SLC17A9"/>
    <property type="match status" value="1"/>
</dbReference>
<dbReference type="InterPro" id="IPR050382">
    <property type="entry name" value="MFS_Na/Anion_cotransporter"/>
</dbReference>
<feature type="transmembrane region" description="Helical" evidence="6">
    <location>
        <begin position="505"/>
        <end position="524"/>
    </location>
</feature>
<evidence type="ECO:0000256" key="3">
    <source>
        <dbReference type="ARBA" id="ARBA00022989"/>
    </source>
</evidence>
<dbReference type="FunFam" id="1.20.1250.20:FF:000059">
    <property type="entry name" value="Solute carrier family 17 member 9"/>
    <property type="match status" value="1"/>
</dbReference>
<keyword evidence="4 6" id="KW-0472">Membrane</keyword>
<feature type="transmembrane region" description="Helical" evidence="6">
    <location>
        <begin position="196"/>
        <end position="220"/>
    </location>
</feature>
<evidence type="ECO:0000256" key="5">
    <source>
        <dbReference type="SAM" id="MobiDB-lite"/>
    </source>
</evidence>
<feature type="transmembrane region" description="Helical" evidence="6">
    <location>
        <begin position="263"/>
        <end position="281"/>
    </location>
</feature>
<evidence type="ECO:0000256" key="1">
    <source>
        <dbReference type="ARBA" id="ARBA00004141"/>
    </source>
</evidence>
<keyword evidence="8" id="KW-1185">Reference proteome</keyword>
<evidence type="ECO:0000256" key="4">
    <source>
        <dbReference type="ARBA" id="ARBA00023136"/>
    </source>
</evidence>
<protein>
    <submittedName>
        <fullName evidence="9">Major facilitator superfamily (MFS) profile domain-containing protein</fullName>
    </submittedName>
</protein>
<evidence type="ECO:0000256" key="6">
    <source>
        <dbReference type="SAM" id="Phobius"/>
    </source>
</evidence>
<dbReference type="WBParaSite" id="Gr19_v10_g4335.t1">
    <property type="protein sequence ID" value="Gr19_v10_g4335.t1"/>
    <property type="gene ID" value="Gr19_v10_g4335"/>
</dbReference>
<dbReference type="SUPFAM" id="SSF103473">
    <property type="entry name" value="MFS general substrate transporter"/>
    <property type="match status" value="1"/>
</dbReference>
<feature type="transmembrane region" description="Helical" evidence="6">
    <location>
        <begin position="345"/>
        <end position="367"/>
    </location>
</feature>
<dbReference type="Gene3D" id="1.20.1250.20">
    <property type="entry name" value="MFS general substrate transporter like domains"/>
    <property type="match status" value="1"/>
</dbReference>
<dbReference type="GO" id="GO:0016020">
    <property type="term" value="C:membrane"/>
    <property type="evidence" value="ECO:0007669"/>
    <property type="project" value="UniProtKB-SubCell"/>
</dbReference>